<evidence type="ECO:0000313" key="15">
    <source>
        <dbReference type="Proteomes" id="UP000295718"/>
    </source>
</evidence>
<dbReference type="GO" id="GO:0006811">
    <property type="term" value="P:monoatomic ion transport"/>
    <property type="evidence" value="ECO:0007669"/>
    <property type="project" value="UniProtKB-KW"/>
</dbReference>
<feature type="transmembrane region" description="Helical" evidence="13">
    <location>
        <begin position="112"/>
        <end position="134"/>
    </location>
</feature>
<dbReference type="InterPro" id="IPR002528">
    <property type="entry name" value="MATE_fam"/>
</dbReference>
<evidence type="ECO:0000256" key="1">
    <source>
        <dbReference type="ARBA" id="ARBA00003408"/>
    </source>
</evidence>
<feature type="transmembrane region" description="Helical" evidence="13">
    <location>
        <begin position="157"/>
        <end position="178"/>
    </location>
</feature>
<evidence type="ECO:0000256" key="11">
    <source>
        <dbReference type="ARBA" id="ARBA00023136"/>
    </source>
</evidence>
<dbReference type="GO" id="GO:0015297">
    <property type="term" value="F:antiporter activity"/>
    <property type="evidence" value="ECO:0007669"/>
    <property type="project" value="UniProtKB-KW"/>
</dbReference>
<feature type="transmembrane region" description="Helical" evidence="13">
    <location>
        <begin position="40"/>
        <end position="61"/>
    </location>
</feature>
<keyword evidence="5" id="KW-0813">Transport</keyword>
<proteinExistence type="inferred from homology"/>
<feature type="transmembrane region" description="Helical" evidence="13">
    <location>
        <begin position="279"/>
        <end position="299"/>
    </location>
</feature>
<comment type="similarity">
    <text evidence="3">Belongs to the multi antimicrobial extrusion (MATE) (TC 2.A.66.1) family.</text>
</comment>
<keyword evidence="15" id="KW-1185">Reference proteome</keyword>
<dbReference type="InterPro" id="IPR048279">
    <property type="entry name" value="MdtK-like"/>
</dbReference>
<accession>A0A4R1R6E8</accession>
<keyword evidence="10" id="KW-0406">Ion transport</keyword>
<comment type="subcellular location">
    <subcellularLocation>
        <location evidence="2">Cell membrane</location>
        <topology evidence="2">Multi-pass membrane protein</topology>
    </subcellularLocation>
</comment>
<feature type="transmembrane region" description="Helical" evidence="13">
    <location>
        <begin position="190"/>
        <end position="210"/>
    </location>
</feature>
<dbReference type="GO" id="GO:0005886">
    <property type="term" value="C:plasma membrane"/>
    <property type="evidence" value="ECO:0007669"/>
    <property type="project" value="UniProtKB-SubCell"/>
</dbReference>
<evidence type="ECO:0000256" key="5">
    <source>
        <dbReference type="ARBA" id="ARBA00022448"/>
    </source>
</evidence>
<comment type="caution">
    <text evidence="14">The sequence shown here is derived from an EMBL/GenBank/DDBJ whole genome shotgun (WGS) entry which is preliminary data.</text>
</comment>
<evidence type="ECO:0000256" key="10">
    <source>
        <dbReference type="ARBA" id="ARBA00023065"/>
    </source>
</evidence>
<dbReference type="PANTHER" id="PTHR43298:SF2">
    <property type="entry name" value="FMN_FAD EXPORTER YEEO-RELATED"/>
    <property type="match status" value="1"/>
</dbReference>
<dbReference type="AlphaFoldDB" id="A0A4R1R6E8"/>
<keyword evidence="6" id="KW-0050">Antiport</keyword>
<dbReference type="OrthoDB" id="62420at2"/>
<reference evidence="14 15" key="1">
    <citation type="submission" date="2019-03" db="EMBL/GenBank/DDBJ databases">
        <title>Genomic Encyclopedia of Type Strains, Phase IV (KMG-IV): sequencing the most valuable type-strain genomes for metagenomic binning, comparative biology and taxonomic classification.</title>
        <authorList>
            <person name="Goeker M."/>
        </authorList>
    </citation>
    <scope>NUCLEOTIDE SEQUENCE [LARGE SCALE GENOMIC DNA]</scope>
    <source>
        <strain evidence="14 15">DSM 100556</strain>
    </source>
</reference>
<dbReference type="Proteomes" id="UP000295718">
    <property type="component" value="Unassembled WGS sequence"/>
</dbReference>
<keyword evidence="11 13" id="KW-0472">Membrane</keyword>
<feature type="transmembrane region" description="Helical" evidence="13">
    <location>
        <begin position="340"/>
        <end position="363"/>
    </location>
</feature>
<evidence type="ECO:0000256" key="4">
    <source>
        <dbReference type="ARBA" id="ARBA00020268"/>
    </source>
</evidence>
<dbReference type="Pfam" id="PF01554">
    <property type="entry name" value="MatE"/>
    <property type="match status" value="2"/>
</dbReference>
<evidence type="ECO:0000256" key="8">
    <source>
        <dbReference type="ARBA" id="ARBA00022692"/>
    </source>
</evidence>
<feature type="transmembrane region" description="Helical" evidence="13">
    <location>
        <begin position="409"/>
        <end position="429"/>
    </location>
</feature>
<dbReference type="STRING" id="1469948.GCA_000732725_02633"/>
<evidence type="ECO:0000256" key="3">
    <source>
        <dbReference type="ARBA" id="ARBA00010199"/>
    </source>
</evidence>
<feature type="transmembrane region" description="Helical" evidence="13">
    <location>
        <begin position="216"/>
        <end position="236"/>
    </location>
</feature>
<evidence type="ECO:0000256" key="7">
    <source>
        <dbReference type="ARBA" id="ARBA00022475"/>
    </source>
</evidence>
<evidence type="ECO:0000256" key="2">
    <source>
        <dbReference type="ARBA" id="ARBA00004651"/>
    </source>
</evidence>
<sequence>MKLHSAHKISLIRSGSRADLFLSKQLGSNQFSYGELFSMLLPLILDQFFINIIGLLTTAMISSSSQESVSAVSLVSPLNMMAYSIFNAIAAGGTVVVAQYKGRGETEKIRTAAGQVMFATSLVATVLCTLLIIFSNPLVYTLFGAADPVVKEKACNYLIGVSLSMIFHSFYMGSFAVLRGLGETKTCLRLTMLINLIHLFASMLFINGFHMDIMGTVLSLNIARLIGGGFAVFLLVRPKSIFRIYTKDIFHINSSMLRSVFKIGVPFALEQVFFNGGGMLVQTYIVFLGTISVAANAIASSAFSILYSSGMAISTLAITVVGQCIGAGDKELAKRYGAKLVWLGTFIITLSLVVFMPLMPFILRLYQAPEETLSLIYNLLWIAAIPMPLFWSASNILPCVFRSAGDANYSSISSLITMWVVRVGLGYLFALPLGLGVQGVWICMGIEWAVRTVIYYLRYRSGAWLTKNTID</sequence>
<dbReference type="PIRSF" id="PIRSF006603">
    <property type="entry name" value="DinF"/>
    <property type="match status" value="1"/>
</dbReference>
<gene>
    <name evidence="14" type="ORF">EDD76_101136</name>
</gene>
<evidence type="ECO:0000256" key="13">
    <source>
        <dbReference type="SAM" id="Phobius"/>
    </source>
</evidence>
<feature type="transmembrane region" description="Helical" evidence="13">
    <location>
        <begin position="81"/>
        <end position="100"/>
    </location>
</feature>
<evidence type="ECO:0000256" key="6">
    <source>
        <dbReference type="ARBA" id="ARBA00022449"/>
    </source>
</evidence>
<feature type="transmembrane region" description="Helical" evidence="13">
    <location>
        <begin position="305"/>
        <end position="328"/>
    </location>
</feature>
<dbReference type="NCBIfam" id="TIGR00797">
    <property type="entry name" value="matE"/>
    <property type="match status" value="1"/>
</dbReference>
<dbReference type="EMBL" id="SLUO01000001">
    <property type="protein sequence ID" value="TCL61039.1"/>
    <property type="molecule type" value="Genomic_DNA"/>
</dbReference>
<evidence type="ECO:0000313" key="14">
    <source>
        <dbReference type="EMBL" id="TCL61039.1"/>
    </source>
</evidence>
<name>A0A4R1R6E8_9FIRM</name>
<dbReference type="PANTHER" id="PTHR43298">
    <property type="entry name" value="MULTIDRUG RESISTANCE PROTEIN NORM-RELATED"/>
    <property type="match status" value="1"/>
</dbReference>
<evidence type="ECO:0000256" key="9">
    <source>
        <dbReference type="ARBA" id="ARBA00022989"/>
    </source>
</evidence>
<keyword evidence="9 13" id="KW-1133">Transmembrane helix</keyword>
<dbReference type="GO" id="GO:0042910">
    <property type="term" value="F:xenobiotic transmembrane transporter activity"/>
    <property type="evidence" value="ECO:0007669"/>
    <property type="project" value="InterPro"/>
</dbReference>
<feature type="transmembrane region" description="Helical" evidence="13">
    <location>
        <begin position="435"/>
        <end position="457"/>
    </location>
</feature>
<organism evidence="14 15">
    <name type="scientific">Kineothrix alysoides</name>
    <dbReference type="NCBI Taxonomy" id="1469948"/>
    <lineage>
        <taxon>Bacteria</taxon>
        <taxon>Bacillati</taxon>
        <taxon>Bacillota</taxon>
        <taxon>Clostridia</taxon>
        <taxon>Lachnospirales</taxon>
        <taxon>Lachnospiraceae</taxon>
        <taxon>Kineothrix</taxon>
    </lineage>
</organism>
<keyword evidence="7" id="KW-1003">Cell membrane</keyword>
<protein>
    <recommendedName>
        <fullName evidence="4">Probable multidrug resistance protein NorM</fullName>
    </recommendedName>
    <alternativeName>
        <fullName evidence="12">Multidrug-efflux transporter</fullName>
    </alternativeName>
</protein>
<comment type="function">
    <text evidence="1">Multidrug efflux pump.</text>
</comment>
<dbReference type="InterPro" id="IPR050222">
    <property type="entry name" value="MATE_MdtK"/>
</dbReference>
<keyword evidence="8 13" id="KW-0812">Transmembrane</keyword>
<feature type="transmembrane region" description="Helical" evidence="13">
    <location>
        <begin position="375"/>
        <end position="397"/>
    </location>
</feature>
<evidence type="ECO:0000256" key="12">
    <source>
        <dbReference type="ARBA" id="ARBA00031636"/>
    </source>
</evidence>